<evidence type="ECO:0000256" key="1">
    <source>
        <dbReference type="SAM" id="Phobius"/>
    </source>
</evidence>
<keyword evidence="1" id="KW-1133">Transmembrane helix</keyword>
<organism evidence="2 3">
    <name type="scientific">Pseudomonas simiae</name>
    <dbReference type="NCBI Taxonomy" id="321846"/>
    <lineage>
        <taxon>Bacteria</taxon>
        <taxon>Pseudomonadati</taxon>
        <taxon>Pseudomonadota</taxon>
        <taxon>Gammaproteobacteria</taxon>
        <taxon>Pseudomonadales</taxon>
        <taxon>Pseudomonadaceae</taxon>
        <taxon>Pseudomonas</taxon>
    </lineage>
</organism>
<gene>
    <name evidence="2" type="ORF">PS417_10090</name>
</gene>
<dbReference type="RefSeq" id="WP_010211424.1">
    <property type="nucleotide sequence ID" value="NZ_CP007637.1"/>
</dbReference>
<dbReference type="EMBL" id="CP007637">
    <property type="protein sequence ID" value="AIB35914.1"/>
    <property type="molecule type" value="Genomic_DNA"/>
</dbReference>
<sequence>MRRVFRIKASDDAIEKKRASEVIYAAFITGLVAAAGAGLTWFASNESTKQAVAQSCIQRIDNQEMKIREKTEAFLGNIADLISRGSNKKLSFDDSRPDAEKVIRSGFELIAYAPPEMGHSALKVTIAVQAMLNVESKSDVDLVAQQSQNAMTEWPNQFFKLMDEFRDQKAKCQQ</sequence>
<evidence type="ECO:0000313" key="3">
    <source>
        <dbReference type="Proteomes" id="UP000027308"/>
    </source>
</evidence>
<reference evidence="2 3" key="1">
    <citation type="submission" date="2014-05" db="EMBL/GenBank/DDBJ databases">
        <title>Pseudomonas simiae WCS417.</title>
        <authorList>
            <person name="Berendsen R.L."/>
        </authorList>
    </citation>
    <scope>NUCLEOTIDE SEQUENCE [LARGE SCALE GENOMIC DNA]</scope>
    <source>
        <strain evidence="2 3">WCS417</strain>
    </source>
</reference>
<dbReference type="OrthoDB" id="7033321at2"/>
<keyword evidence="1" id="KW-0812">Transmembrane</keyword>
<accession>A0A1N7U7S4</accession>
<dbReference type="AlphaFoldDB" id="A0A1N7U7S4"/>
<feature type="transmembrane region" description="Helical" evidence="1">
    <location>
        <begin position="21"/>
        <end position="43"/>
    </location>
</feature>
<dbReference type="Proteomes" id="UP000027308">
    <property type="component" value="Chromosome"/>
</dbReference>
<protein>
    <submittedName>
        <fullName evidence="2">Uncharacterized protein</fullName>
    </submittedName>
</protein>
<keyword evidence="1" id="KW-0472">Membrane</keyword>
<proteinExistence type="predicted"/>
<evidence type="ECO:0000313" key="2">
    <source>
        <dbReference type="EMBL" id="AIB35914.1"/>
    </source>
</evidence>
<name>A0A1N7U7S4_9PSED</name>